<dbReference type="EMBL" id="AGEE01000031">
    <property type="protein sequence ID" value="EHO09507.1"/>
    <property type="molecule type" value="Genomic_DNA"/>
</dbReference>
<evidence type="ECO:0000256" key="1">
    <source>
        <dbReference type="SAM" id="SignalP"/>
    </source>
</evidence>
<protein>
    <recommendedName>
        <fullName evidence="4">Beta-lactamase-inhibitor-like PepSY-like domain-containing protein</fullName>
    </recommendedName>
</protein>
<comment type="caution">
    <text evidence="2">The sequence shown here is derived from an EMBL/GenBank/DDBJ whole genome shotgun (WGS) entry which is preliminary data.</text>
</comment>
<organism evidence="2 3">
    <name type="scientific">Myroides odoratimimus CIP 101113</name>
    <dbReference type="NCBI Taxonomy" id="883154"/>
    <lineage>
        <taxon>Bacteria</taxon>
        <taxon>Pseudomonadati</taxon>
        <taxon>Bacteroidota</taxon>
        <taxon>Flavobacteriia</taxon>
        <taxon>Flavobacteriales</taxon>
        <taxon>Flavobacteriaceae</taxon>
        <taxon>Myroides</taxon>
    </lineage>
</organism>
<evidence type="ECO:0008006" key="4">
    <source>
        <dbReference type="Google" id="ProtNLM"/>
    </source>
</evidence>
<accession>A0AAV3F1R0</accession>
<feature type="non-terminal residue" evidence="2">
    <location>
        <position position="168"/>
    </location>
</feature>
<name>A0AAV3F1R0_9FLAO</name>
<gene>
    <name evidence="2" type="ORF">HMPREF9715_02351</name>
</gene>
<dbReference type="Proteomes" id="UP000004834">
    <property type="component" value="Unassembled WGS sequence"/>
</dbReference>
<keyword evidence="1" id="KW-0732">Signal</keyword>
<evidence type="ECO:0000313" key="3">
    <source>
        <dbReference type="Proteomes" id="UP000004834"/>
    </source>
</evidence>
<feature type="chain" id="PRO_5043393949" description="Beta-lactamase-inhibitor-like PepSY-like domain-containing protein" evidence="1">
    <location>
        <begin position="21"/>
        <end position="168"/>
    </location>
</feature>
<feature type="signal peptide" evidence="1">
    <location>
        <begin position="1"/>
        <end position="20"/>
    </location>
</feature>
<reference evidence="2 3" key="1">
    <citation type="submission" date="2011-11" db="EMBL/GenBank/DDBJ databases">
        <title>The Genome Sequence of Myroides odoratimimus CIP 101113.</title>
        <authorList>
            <person name="Earl A."/>
            <person name="Ward D."/>
            <person name="Feldgarden M."/>
            <person name="Gevers D."/>
            <person name="Huys G."/>
            <person name="Young S.K."/>
            <person name="Zeng Q."/>
            <person name="Gargeya S."/>
            <person name="Fitzgerald M."/>
            <person name="Haas B."/>
            <person name="Abouelleil A."/>
            <person name="Alvarado L."/>
            <person name="Arachchi H.M."/>
            <person name="Berlin A."/>
            <person name="Brown A."/>
            <person name="Chapman S.B."/>
            <person name="Chen Z."/>
            <person name="Dunbar C."/>
            <person name="Freedman E."/>
            <person name="Gearin G."/>
            <person name="Goldberg J."/>
            <person name="Griggs A."/>
            <person name="Gujja S."/>
            <person name="Heiman D."/>
            <person name="Howarth C."/>
            <person name="Larson L."/>
            <person name="Lui A."/>
            <person name="MacDonald P.J.P."/>
            <person name="Montmayeur A."/>
            <person name="Murphy C."/>
            <person name="Neiman D."/>
            <person name="Pearson M."/>
            <person name="Priest M."/>
            <person name="Roberts A."/>
            <person name="Saif S."/>
            <person name="Shea T."/>
            <person name="Shenoy N."/>
            <person name="Sisk P."/>
            <person name="Stolte C."/>
            <person name="Sykes S."/>
            <person name="Wortman J."/>
            <person name="Nusbaum C."/>
            <person name="Birren B."/>
        </authorList>
    </citation>
    <scope>NUCLEOTIDE SEQUENCE [LARGE SCALE GENOMIC DNA]</scope>
    <source>
        <strain evidence="2 3">CIP 101113</strain>
    </source>
</reference>
<sequence length="168" mass="19266">MKKRVLTVAVFLATNFVVNAQVGIGTLKPNKSAELTIESTNKGMLIPRIALKNSKDVVTIHEFPEKGINSMLVYNTATVENDLKPGYYYWYIDKWNRLTSVSDIPGIVINNYQEIFNNENIKKEIINIINKLEGEYGNVSYDTDKNQFFYIKDGKVEYINWSNLDTVN</sequence>
<evidence type="ECO:0000313" key="2">
    <source>
        <dbReference type="EMBL" id="EHO09507.1"/>
    </source>
</evidence>
<proteinExistence type="predicted"/>
<dbReference type="AlphaFoldDB" id="A0AAV3F1R0"/>